<proteinExistence type="predicted"/>
<dbReference type="Proteomes" id="UP000784294">
    <property type="component" value="Unassembled WGS sequence"/>
</dbReference>
<name>A0A3S5CVL4_9PLAT</name>
<dbReference type="EMBL" id="CAAALY010279850">
    <property type="protein sequence ID" value="VEL43246.1"/>
    <property type="molecule type" value="Genomic_DNA"/>
</dbReference>
<feature type="region of interest" description="Disordered" evidence="1">
    <location>
        <begin position="134"/>
        <end position="182"/>
    </location>
</feature>
<comment type="caution">
    <text evidence="2">The sequence shown here is derived from an EMBL/GenBank/DDBJ whole genome shotgun (WGS) entry which is preliminary data.</text>
</comment>
<sequence length="260" mass="28667">MSRADSCSHPFPDCGLRLMELEAGLQRIREISRLIHLIGLVTLRVFSPLSDVCSSSSSHSRSLPALHASRSASDPPAALRGLLDSANLEPEGLSPNKPEGVLHQPRRLRRHRSDRRVQGLVLGLANVEFRLKSATETEGREEGQKAGGSELDSRPTDSPWSHVERRGRPSCSSPPLGIPLSTESEESQSLAYLASRATQLTRAYETSSLGRQVVADWQHLQLLADRLGRVYAGLVKRFSRACGQGRQNLISYEMSSPYFF</sequence>
<evidence type="ECO:0000256" key="1">
    <source>
        <dbReference type="SAM" id="MobiDB-lite"/>
    </source>
</evidence>
<feature type="compositionally biased region" description="Low complexity" evidence="1">
    <location>
        <begin position="57"/>
        <end position="69"/>
    </location>
</feature>
<dbReference type="OrthoDB" id="6285922at2759"/>
<protein>
    <submittedName>
        <fullName evidence="2">Uncharacterized protein</fullName>
    </submittedName>
</protein>
<accession>A0A3S5CVL4</accession>
<gene>
    <name evidence="2" type="ORF">PXEA_LOCUS36686</name>
</gene>
<evidence type="ECO:0000313" key="3">
    <source>
        <dbReference type="Proteomes" id="UP000784294"/>
    </source>
</evidence>
<dbReference type="AlphaFoldDB" id="A0A3S5CVL4"/>
<feature type="compositionally biased region" description="Basic and acidic residues" evidence="1">
    <location>
        <begin position="134"/>
        <end position="144"/>
    </location>
</feature>
<feature type="region of interest" description="Disordered" evidence="1">
    <location>
        <begin position="57"/>
        <end position="113"/>
    </location>
</feature>
<organism evidence="2 3">
    <name type="scientific">Protopolystoma xenopodis</name>
    <dbReference type="NCBI Taxonomy" id="117903"/>
    <lineage>
        <taxon>Eukaryota</taxon>
        <taxon>Metazoa</taxon>
        <taxon>Spiralia</taxon>
        <taxon>Lophotrochozoa</taxon>
        <taxon>Platyhelminthes</taxon>
        <taxon>Monogenea</taxon>
        <taxon>Polyopisthocotylea</taxon>
        <taxon>Polystomatidea</taxon>
        <taxon>Polystomatidae</taxon>
        <taxon>Protopolystoma</taxon>
    </lineage>
</organism>
<evidence type="ECO:0000313" key="2">
    <source>
        <dbReference type="EMBL" id="VEL43246.1"/>
    </source>
</evidence>
<keyword evidence="3" id="KW-1185">Reference proteome</keyword>
<feature type="compositionally biased region" description="Basic residues" evidence="1">
    <location>
        <begin position="104"/>
        <end position="113"/>
    </location>
</feature>
<reference evidence="2" key="1">
    <citation type="submission" date="2018-11" db="EMBL/GenBank/DDBJ databases">
        <authorList>
            <consortium name="Pathogen Informatics"/>
        </authorList>
    </citation>
    <scope>NUCLEOTIDE SEQUENCE</scope>
</reference>